<evidence type="ECO:0000256" key="11">
    <source>
        <dbReference type="ARBA" id="ARBA00023293"/>
    </source>
</evidence>
<comment type="caution">
    <text evidence="18">The sequence shown here is derived from an EMBL/GenBank/DDBJ whole genome shotgun (WGS) entry which is preliminary data.</text>
</comment>
<dbReference type="Gene3D" id="3.30.70.1230">
    <property type="entry name" value="Nucleotide cyclase"/>
    <property type="match status" value="1"/>
</dbReference>
<evidence type="ECO:0000256" key="7">
    <source>
        <dbReference type="ARBA" id="ARBA00022741"/>
    </source>
</evidence>
<dbReference type="InterPro" id="IPR001054">
    <property type="entry name" value="A/G_cyclase"/>
</dbReference>
<comment type="cofactor">
    <cofactor evidence="1">
        <name>heme</name>
        <dbReference type="ChEBI" id="CHEBI:30413"/>
    </cofactor>
</comment>
<keyword evidence="9" id="KW-0342">GTP-binding</keyword>
<dbReference type="STRING" id="947166.A0A1D1UNP4"/>
<evidence type="ECO:0000256" key="13">
    <source>
        <dbReference type="ARBA" id="ARBA00039698"/>
    </source>
</evidence>
<name>A0A1D1UNP4_RAMVA</name>
<feature type="domain" description="Guanylate cyclase" evidence="17">
    <location>
        <begin position="414"/>
        <end position="546"/>
    </location>
</feature>
<proteinExistence type="predicted"/>
<evidence type="ECO:0000256" key="4">
    <source>
        <dbReference type="ARBA" id="ARBA00022490"/>
    </source>
</evidence>
<dbReference type="PROSITE" id="PS50125">
    <property type="entry name" value="GUANYLATE_CYCLASE_2"/>
    <property type="match status" value="1"/>
</dbReference>
<dbReference type="EMBL" id="BDGG01000001">
    <property type="protein sequence ID" value="GAU88897.1"/>
    <property type="molecule type" value="Genomic_DNA"/>
</dbReference>
<dbReference type="FunFam" id="3.30.450.260:FF:000002">
    <property type="entry name" value="guanylate cyclase soluble subunit alpha-2"/>
    <property type="match status" value="1"/>
</dbReference>
<evidence type="ECO:0000256" key="1">
    <source>
        <dbReference type="ARBA" id="ARBA00001971"/>
    </source>
</evidence>
<dbReference type="GO" id="GO:0019934">
    <property type="term" value="P:cGMP-mediated signaling"/>
    <property type="evidence" value="ECO:0007669"/>
    <property type="project" value="TreeGrafter"/>
</dbReference>
<evidence type="ECO:0000313" key="19">
    <source>
        <dbReference type="Proteomes" id="UP000186922"/>
    </source>
</evidence>
<organism evidence="18 19">
    <name type="scientific">Ramazzottius varieornatus</name>
    <name type="common">Water bear</name>
    <name type="synonym">Tardigrade</name>
    <dbReference type="NCBI Taxonomy" id="947166"/>
    <lineage>
        <taxon>Eukaryota</taxon>
        <taxon>Metazoa</taxon>
        <taxon>Ecdysozoa</taxon>
        <taxon>Tardigrada</taxon>
        <taxon>Eutardigrada</taxon>
        <taxon>Parachela</taxon>
        <taxon>Hypsibioidea</taxon>
        <taxon>Ramazzottiidae</taxon>
        <taxon>Ramazzottius</taxon>
    </lineage>
</organism>
<keyword evidence="19" id="KW-1185">Reference proteome</keyword>
<evidence type="ECO:0000256" key="8">
    <source>
        <dbReference type="ARBA" id="ARBA00023004"/>
    </source>
</evidence>
<dbReference type="InterPro" id="IPR029787">
    <property type="entry name" value="Nucleotide_cyclase"/>
</dbReference>
<keyword evidence="4" id="KW-0963">Cytoplasm</keyword>
<dbReference type="GO" id="GO:0005525">
    <property type="term" value="F:GTP binding"/>
    <property type="evidence" value="ECO:0007669"/>
    <property type="project" value="UniProtKB-KW"/>
</dbReference>
<dbReference type="CDD" id="cd07302">
    <property type="entry name" value="CHD"/>
    <property type="match status" value="1"/>
</dbReference>
<keyword evidence="5" id="KW-0349">Heme</keyword>
<keyword evidence="16" id="KW-0175">Coiled coil</keyword>
<keyword evidence="8" id="KW-0408">Iron</keyword>
<evidence type="ECO:0000256" key="9">
    <source>
        <dbReference type="ARBA" id="ARBA00023134"/>
    </source>
</evidence>
<evidence type="ECO:0000256" key="6">
    <source>
        <dbReference type="ARBA" id="ARBA00022723"/>
    </source>
</evidence>
<dbReference type="Gene3D" id="6.10.250.780">
    <property type="match status" value="1"/>
</dbReference>
<evidence type="ECO:0000256" key="10">
    <source>
        <dbReference type="ARBA" id="ARBA00023239"/>
    </source>
</evidence>
<dbReference type="Pfam" id="PF07701">
    <property type="entry name" value="HNOBA"/>
    <property type="match status" value="2"/>
</dbReference>
<evidence type="ECO:0000256" key="16">
    <source>
        <dbReference type="SAM" id="Coils"/>
    </source>
</evidence>
<accession>A0A1D1UNP4</accession>
<keyword evidence="10" id="KW-0456">Lyase</keyword>
<dbReference type="GO" id="GO:0004383">
    <property type="term" value="F:guanylate cyclase activity"/>
    <property type="evidence" value="ECO:0007669"/>
    <property type="project" value="UniProtKB-EC"/>
</dbReference>
<dbReference type="GO" id="GO:0070482">
    <property type="term" value="P:response to oxygen levels"/>
    <property type="evidence" value="ECO:0007669"/>
    <property type="project" value="TreeGrafter"/>
</dbReference>
<dbReference type="InterPro" id="IPR011645">
    <property type="entry name" value="HNOB_dom_associated"/>
</dbReference>
<dbReference type="GO" id="GO:0046872">
    <property type="term" value="F:metal ion binding"/>
    <property type="evidence" value="ECO:0007669"/>
    <property type="project" value="UniProtKB-KW"/>
</dbReference>
<dbReference type="PANTHER" id="PTHR45655:SF2">
    <property type="entry name" value="GUANYLATE CYCLASE SOLUBLE SUBUNIT BETA-1"/>
    <property type="match status" value="1"/>
</dbReference>
<dbReference type="PANTHER" id="PTHR45655">
    <property type="entry name" value="GUANYLATE CYCLASE SOLUBLE SUBUNIT BETA-2"/>
    <property type="match status" value="1"/>
</dbReference>
<evidence type="ECO:0000256" key="15">
    <source>
        <dbReference type="ARBA" id="ARBA00043208"/>
    </source>
</evidence>
<evidence type="ECO:0000256" key="5">
    <source>
        <dbReference type="ARBA" id="ARBA00022617"/>
    </source>
</evidence>
<reference evidence="18 19" key="1">
    <citation type="journal article" date="2016" name="Nat. Commun.">
        <title>Extremotolerant tardigrade genome and improved radiotolerance of human cultured cells by tardigrade-unique protein.</title>
        <authorList>
            <person name="Hashimoto T."/>
            <person name="Horikawa D.D."/>
            <person name="Saito Y."/>
            <person name="Kuwahara H."/>
            <person name="Kozuka-Hata H."/>
            <person name="Shin-I T."/>
            <person name="Minakuchi Y."/>
            <person name="Ohishi K."/>
            <person name="Motoyama A."/>
            <person name="Aizu T."/>
            <person name="Enomoto A."/>
            <person name="Kondo K."/>
            <person name="Tanaka S."/>
            <person name="Hara Y."/>
            <person name="Koshikawa S."/>
            <person name="Sagara H."/>
            <person name="Miura T."/>
            <person name="Yokobori S."/>
            <person name="Miyagawa K."/>
            <person name="Suzuki Y."/>
            <person name="Kubo T."/>
            <person name="Oyama M."/>
            <person name="Kohara Y."/>
            <person name="Fujiyama A."/>
            <person name="Arakawa K."/>
            <person name="Katayama T."/>
            <person name="Toyoda A."/>
            <person name="Kunieda T."/>
        </authorList>
    </citation>
    <scope>NUCLEOTIDE SEQUENCE [LARGE SCALE GENOMIC DNA]</scope>
    <source>
        <strain evidence="18 19">YOKOZUNA-1</strain>
    </source>
</reference>
<protein>
    <recommendedName>
        <fullName evidence="13">Guanylate cyclase soluble subunit beta-1</fullName>
        <ecNumber evidence="3">4.6.1.2</ecNumber>
    </recommendedName>
    <alternativeName>
        <fullName evidence="14">Guanylate cyclase soluble subunit beta-3</fullName>
    </alternativeName>
    <alternativeName>
        <fullName evidence="15">Soluble guanylate cyclase small subunit</fullName>
    </alternativeName>
</protein>
<dbReference type="SUPFAM" id="SSF111126">
    <property type="entry name" value="Ligand-binding domain in the NO signalling and Golgi transport"/>
    <property type="match status" value="1"/>
</dbReference>
<dbReference type="GO" id="GO:0008074">
    <property type="term" value="C:guanylate cyclase complex, soluble"/>
    <property type="evidence" value="ECO:0007669"/>
    <property type="project" value="TreeGrafter"/>
</dbReference>
<dbReference type="Gene3D" id="3.30.450.260">
    <property type="entry name" value="Haem NO binding associated domain"/>
    <property type="match status" value="1"/>
</dbReference>
<sequence length="687" mass="77515">MYGLINCAIEQLITRKFGAATWESVRSEAGNHVPNTFAMHERYADEVTYHLVASAEKVLGVPAAAILELFGGFFFEFCVEIGYDKLLYALGGTPMDFLEQLDGLHDHLSTTFVGYHAPSFRVTRDEWGDGTEFYLHYYSTRPGLGPVVVGVLKASLKQLFNVDCQVEVSTDQEEEQDPGEICFFITMSSKQKEIDRQESNVPRPVNSTKSLISPQSFSHLFPFHITFNRDLEITSCGNVVRRLFQSSDGLLKQGLTIDSMFEIVRPRLTGFSFMNILALINTTYVLRQRVATTTKPLKLRGRMTYQWQSNTVIFLCSPSATDLQDLFEQGVYLTDIPVHDAVKDLILMSEVFAKEQEAAKQMEAMTQVMQSRLEELETEKKKTDRLIYSVVPPAIADDLRCKRTIPSLRYDDVTLMFSSVDGFAAFSSTHHPIEIVRFLNRLYTMFDAILDPRVHSKVYKVETIADNYIVVSGCPVIVEDHALAIANLALDLVDRCERIDDVTDATRALKTTIGIHSGEIVAGIIGSRMPRYCLFGDTINLTSRTAAYGKRGFINVTEETYTRVHESNQTLTELDFKFHDQVVMKGKPEPVAVWLVTRGTSNKVASEVVPVPGIQLNGSLIEMEPLSTRIEDQNESPVSINYSLQKRRSKSATDLHQSLNYEQPDALYRHKSLKAFQKTRTKFCTIL</sequence>
<evidence type="ECO:0000256" key="14">
    <source>
        <dbReference type="ARBA" id="ARBA00041698"/>
    </source>
</evidence>
<dbReference type="EC" id="4.6.1.2" evidence="3"/>
<dbReference type="InterPro" id="IPR024096">
    <property type="entry name" value="NO_sig/Golgi_transp_ligand-bd"/>
</dbReference>
<feature type="coiled-coil region" evidence="16">
    <location>
        <begin position="359"/>
        <end position="386"/>
    </location>
</feature>
<evidence type="ECO:0000256" key="3">
    <source>
        <dbReference type="ARBA" id="ARBA00012202"/>
    </source>
</evidence>
<comment type="function">
    <text evidence="12">Mediates responses to nitric oxide (NO) by catalyzing the biosynthesis of the signaling molecule cGMP.</text>
</comment>
<keyword evidence="11" id="KW-0141">cGMP biosynthesis</keyword>
<dbReference type="Pfam" id="PF07700">
    <property type="entry name" value="HNOB"/>
    <property type="match status" value="1"/>
</dbReference>
<keyword evidence="7" id="KW-0547">Nucleotide-binding</keyword>
<gene>
    <name evidence="18" type="primary">RvY_01515</name>
    <name evidence="18" type="synonym">RvY_01515.1</name>
    <name evidence="18" type="ORF">RvY_01515-1</name>
</gene>
<dbReference type="SUPFAM" id="SSF55073">
    <property type="entry name" value="Nucleotide cyclase"/>
    <property type="match status" value="1"/>
</dbReference>
<dbReference type="Gene3D" id="3.90.1520.10">
    <property type="entry name" value="H-NOX domain"/>
    <property type="match status" value="1"/>
</dbReference>
<evidence type="ECO:0000259" key="17">
    <source>
        <dbReference type="PROSITE" id="PS50125"/>
    </source>
</evidence>
<evidence type="ECO:0000256" key="2">
    <source>
        <dbReference type="ARBA" id="ARBA00004496"/>
    </source>
</evidence>
<dbReference type="SMART" id="SM00044">
    <property type="entry name" value="CYCc"/>
    <property type="match status" value="1"/>
</dbReference>
<dbReference type="InterPro" id="IPR011644">
    <property type="entry name" value="Heme_NO-bd"/>
</dbReference>
<keyword evidence="6" id="KW-0479">Metal-binding</keyword>
<evidence type="ECO:0000256" key="12">
    <source>
        <dbReference type="ARBA" id="ARBA00037442"/>
    </source>
</evidence>
<dbReference type="AlphaFoldDB" id="A0A1D1UNP4"/>
<dbReference type="InterPro" id="IPR042463">
    <property type="entry name" value="HNOB_dom_associated_sf"/>
</dbReference>
<dbReference type="GO" id="GO:0020037">
    <property type="term" value="F:heme binding"/>
    <property type="evidence" value="ECO:0007669"/>
    <property type="project" value="InterPro"/>
</dbReference>
<comment type="subcellular location">
    <subcellularLocation>
        <location evidence="2">Cytoplasm</location>
    </subcellularLocation>
</comment>
<dbReference type="Proteomes" id="UP000186922">
    <property type="component" value="Unassembled WGS sequence"/>
</dbReference>
<dbReference type="InterPro" id="IPR038158">
    <property type="entry name" value="H-NOX_domain_sf"/>
</dbReference>
<evidence type="ECO:0000313" key="18">
    <source>
        <dbReference type="EMBL" id="GAU88897.1"/>
    </source>
</evidence>
<dbReference type="Pfam" id="PF00211">
    <property type="entry name" value="Guanylate_cyc"/>
    <property type="match status" value="1"/>
</dbReference>
<dbReference type="OrthoDB" id="6127067at2759"/>